<reference evidence="1 2" key="1">
    <citation type="submission" date="2021-12" db="EMBL/GenBank/DDBJ databases">
        <title>Genome sequencing of bacteria with rrn-lacking chromosome and rrn-plasmid.</title>
        <authorList>
            <person name="Anda M."/>
            <person name="Iwasaki W."/>
        </authorList>
    </citation>
    <scope>NUCLEOTIDE SEQUENCE [LARGE SCALE GENOMIC DNA]</scope>
    <source>
        <strain evidence="1 2">DSM 100852</strain>
    </source>
</reference>
<protein>
    <submittedName>
        <fullName evidence="1">Uncharacterized protein</fullName>
    </submittedName>
</protein>
<keyword evidence="2" id="KW-1185">Reference proteome</keyword>
<dbReference type="AlphaFoldDB" id="A0AAU9D926"/>
<organism evidence="1 2">
    <name type="scientific">Fulvitalea axinellae</name>
    <dbReference type="NCBI Taxonomy" id="1182444"/>
    <lineage>
        <taxon>Bacteria</taxon>
        <taxon>Pseudomonadati</taxon>
        <taxon>Bacteroidota</taxon>
        <taxon>Cytophagia</taxon>
        <taxon>Cytophagales</taxon>
        <taxon>Persicobacteraceae</taxon>
        <taxon>Fulvitalea</taxon>
    </lineage>
</organism>
<evidence type="ECO:0000313" key="1">
    <source>
        <dbReference type="EMBL" id="BDD11074.1"/>
    </source>
</evidence>
<sequence>MSDDWRHDKRFLFLLEDYSGTTDIDASLDLEYDLGLTGDDAVEFFEEYEKTFNVDMAGFNLSDYFHSEGENALLWLKKSSTEERRRSVC</sequence>
<dbReference type="Pfam" id="PF07377">
    <property type="entry name" value="DUF1493"/>
    <property type="match status" value="1"/>
</dbReference>
<dbReference type="EMBL" id="AP025314">
    <property type="protein sequence ID" value="BDD11074.1"/>
    <property type="molecule type" value="Genomic_DNA"/>
</dbReference>
<dbReference type="KEGG" id="fax:FUAX_35060"/>
<proteinExistence type="predicted"/>
<dbReference type="RefSeq" id="WP_338392592.1">
    <property type="nucleotide sequence ID" value="NZ_AP025314.1"/>
</dbReference>
<dbReference type="InterPro" id="IPR010862">
    <property type="entry name" value="DUF1493"/>
</dbReference>
<gene>
    <name evidence="1" type="ORF">FUAX_35060</name>
</gene>
<name>A0AAU9D926_9BACT</name>
<accession>A0AAU9D926</accession>
<evidence type="ECO:0000313" key="2">
    <source>
        <dbReference type="Proteomes" id="UP001348817"/>
    </source>
</evidence>
<dbReference type="Proteomes" id="UP001348817">
    <property type="component" value="Chromosome"/>
</dbReference>